<gene>
    <name evidence="2" type="ORF">PMAYCL1PPCAC_18779</name>
</gene>
<sequence length="73" mass="7340">IQSVQPSDSKSTLISKTGHARSSPYCRSLGPLPVSSSTSVSLTSLHSKSGSIIPSSQNPSPAPSSSDISIASA</sequence>
<protein>
    <submittedName>
        <fullName evidence="2">Uncharacterized protein</fullName>
    </submittedName>
</protein>
<name>A0AAN5I1S1_9BILA</name>
<evidence type="ECO:0000313" key="3">
    <source>
        <dbReference type="Proteomes" id="UP001328107"/>
    </source>
</evidence>
<keyword evidence="3" id="KW-1185">Reference proteome</keyword>
<feature type="non-terminal residue" evidence="2">
    <location>
        <position position="1"/>
    </location>
</feature>
<dbReference type="EMBL" id="BTRK01000004">
    <property type="protein sequence ID" value="GMR48584.1"/>
    <property type="molecule type" value="Genomic_DNA"/>
</dbReference>
<feature type="non-terminal residue" evidence="2">
    <location>
        <position position="73"/>
    </location>
</feature>
<proteinExistence type="predicted"/>
<feature type="region of interest" description="Disordered" evidence="1">
    <location>
        <begin position="45"/>
        <end position="73"/>
    </location>
</feature>
<comment type="caution">
    <text evidence="2">The sequence shown here is derived from an EMBL/GenBank/DDBJ whole genome shotgun (WGS) entry which is preliminary data.</text>
</comment>
<feature type="region of interest" description="Disordered" evidence="1">
    <location>
        <begin position="1"/>
        <end position="26"/>
    </location>
</feature>
<evidence type="ECO:0000313" key="2">
    <source>
        <dbReference type="EMBL" id="GMR48584.1"/>
    </source>
</evidence>
<feature type="compositionally biased region" description="Polar residues" evidence="1">
    <location>
        <begin position="1"/>
        <end position="15"/>
    </location>
</feature>
<evidence type="ECO:0000256" key="1">
    <source>
        <dbReference type="SAM" id="MobiDB-lite"/>
    </source>
</evidence>
<dbReference type="AlphaFoldDB" id="A0AAN5I1S1"/>
<reference evidence="3" key="1">
    <citation type="submission" date="2022-10" db="EMBL/GenBank/DDBJ databases">
        <title>Genome assembly of Pristionchus species.</title>
        <authorList>
            <person name="Yoshida K."/>
            <person name="Sommer R.J."/>
        </authorList>
    </citation>
    <scope>NUCLEOTIDE SEQUENCE [LARGE SCALE GENOMIC DNA]</scope>
    <source>
        <strain evidence="3">RS5460</strain>
    </source>
</reference>
<organism evidence="2 3">
    <name type="scientific">Pristionchus mayeri</name>
    <dbReference type="NCBI Taxonomy" id="1317129"/>
    <lineage>
        <taxon>Eukaryota</taxon>
        <taxon>Metazoa</taxon>
        <taxon>Ecdysozoa</taxon>
        <taxon>Nematoda</taxon>
        <taxon>Chromadorea</taxon>
        <taxon>Rhabditida</taxon>
        <taxon>Rhabditina</taxon>
        <taxon>Diplogasteromorpha</taxon>
        <taxon>Diplogasteroidea</taxon>
        <taxon>Neodiplogasteridae</taxon>
        <taxon>Pristionchus</taxon>
    </lineage>
</organism>
<accession>A0AAN5I1S1</accession>
<dbReference type="Proteomes" id="UP001328107">
    <property type="component" value="Unassembled WGS sequence"/>
</dbReference>